<dbReference type="AlphaFoldDB" id="A0A250X030"/>
<feature type="region of interest" description="Disordered" evidence="1">
    <location>
        <begin position="82"/>
        <end position="158"/>
    </location>
</feature>
<reference evidence="2 3" key="1">
    <citation type="submission" date="2017-08" db="EMBL/GenBank/DDBJ databases">
        <title>Acidophilic green algal genome provides insights into adaptation to an acidic environment.</title>
        <authorList>
            <person name="Hirooka S."/>
            <person name="Hirose Y."/>
            <person name="Kanesaki Y."/>
            <person name="Higuchi S."/>
            <person name="Fujiwara T."/>
            <person name="Onuma R."/>
            <person name="Era A."/>
            <person name="Ohbayashi R."/>
            <person name="Uzuka A."/>
            <person name="Nozaki H."/>
            <person name="Yoshikawa H."/>
            <person name="Miyagishima S.Y."/>
        </authorList>
    </citation>
    <scope>NUCLEOTIDE SEQUENCE [LARGE SCALE GENOMIC DNA]</scope>
    <source>
        <strain evidence="2 3">NIES-2499</strain>
    </source>
</reference>
<dbReference type="PANTHER" id="PTHR14000">
    <property type="entry name" value="FINGER CCCH DOMAIN PROTEIN, PUTATIVE (DUF3755)-RELATED"/>
    <property type="match status" value="1"/>
</dbReference>
<dbReference type="OrthoDB" id="19768at2759"/>
<accession>A0A250X030</accession>
<proteinExistence type="predicted"/>
<dbReference type="Proteomes" id="UP000232323">
    <property type="component" value="Unassembled WGS sequence"/>
</dbReference>
<feature type="compositionally biased region" description="Polar residues" evidence="1">
    <location>
        <begin position="21"/>
        <end position="30"/>
    </location>
</feature>
<dbReference type="PANTHER" id="PTHR14000:SF1">
    <property type="entry name" value="HISTONE H2A DEUBIQUITINASE (DUF3755)"/>
    <property type="match status" value="1"/>
</dbReference>
<keyword evidence="3" id="KW-1185">Reference proteome</keyword>
<evidence type="ECO:0008006" key="4">
    <source>
        <dbReference type="Google" id="ProtNLM"/>
    </source>
</evidence>
<evidence type="ECO:0000313" key="2">
    <source>
        <dbReference type="EMBL" id="GAX76110.1"/>
    </source>
</evidence>
<dbReference type="EMBL" id="BEGY01000015">
    <property type="protein sequence ID" value="GAX76110.1"/>
    <property type="molecule type" value="Genomic_DNA"/>
</dbReference>
<name>A0A250X030_9CHLO</name>
<feature type="compositionally biased region" description="Polar residues" evidence="1">
    <location>
        <begin position="94"/>
        <end position="150"/>
    </location>
</feature>
<sequence length="440" mass="46107">MGTSVDEGSGTESQVEEPGLSGTSGSDWTSEEQINLDQAILLYPADQYPTAFERTILVAALVPTRSAREVALRINWLSSKSSQKSHELKRRGSLPTSTLTRVSSLQAPSPNKSSNSKVFSRTSASKHGSVGQQPQSNSVPPTSASDQQNFPPQLMLPPPLSSPLLPSLSVSCLFQSSSPPTNSNSSDDACVNIGVTSASAALSATDSISAKSSAPSPSGSVQPPVASVQSLIDQNYVILTNFKKNMQQCRVVENTELLVRLRDNIVTCINQMGNLPSTTSTLPPLPVQLNLELAGKFLPNKMVLPPMPSGMPPFSFNPALGPPPMMLPPGMPMPSPGMIPMPMLSGQPGLMPPFPIGIPPPLMSMQLPTSTESTPPGFVPVPPSRHLPGPALLSQSVPLSAMGTPGNVTNAMSSAGMVPMSAVLAPLVRQVDSQGRQGEP</sequence>
<evidence type="ECO:0000256" key="1">
    <source>
        <dbReference type="SAM" id="MobiDB-lite"/>
    </source>
</evidence>
<comment type="caution">
    <text evidence="2">The sequence shown here is derived from an EMBL/GenBank/DDBJ whole genome shotgun (WGS) entry which is preliminary data.</text>
</comment>
<evidence type="ECO:0000313" key="3">
    <source>
        <dbReference type="Proteomes" id="UP000232323"/>
    </source>
</evidence>
<dbReference type="Gene3D" id="1.10.10.60">
    <property type="entry name" value="Homeodomain-like"/>
    <property type="match status" value="1"/>
</dbReference>
<protein>
    <recommendedName>
        <fullName evidence="4">Myb-like domain-containing protein</fullName>
    </recommendedName>
</protein>
<gene>
    <name evidence="2" type="ORF">CEUSTIGMA_g3553.t1</name>
</gene>
<organism evidence="2 3">
    <name type="scientific">Chlamydomonas eustigma</name>
    <dbReference type="NCBI Taxonomy" id="1157962"/>
    <lineage>
        <taxon>Eukaryota</taxon>
        <taxon>Viridiplantae</taxon>
        <taxon>Chlorophyta</taxon>
        <taxon>core chlorophytes</taxon>
        <taxon>Chlorophyceae</taxon>
        <taxon>CS clade</taxon>
        <taxon>Chlamydomonadales</taxon>
        <taxon>Chlamydomonadaceae</taxon>
        <taxon>Chlamydomonas</taxon>
    </lineage>
</organism>
<feature type="region of interest" description="Disordered" evidence="1">
    <location>
        <begin position="1"/>
        <end position="30"/>
    </location>
</feature>